<accession>A0A3S8UVX6</accession>
<evidence type="ECO:0000256" key="1">
    <source>
        <dbReference type="ARBA" id="ARBA00003898"/>
    </source>
</evidence>
<evidence type="ECO:0000256" key="4">
    <source>
        <dbReference type="ARBA" id="ARBA00022730"/>
    </source>
</evidence>
<proteinExistence type="inferred from homology"/>
<dbReference type="GO" id="GO:0008097">
    <property type="term" value="F:5S rRNA binding"/>
    <property type="evidence" value="ECO:0007669"/>
    <property type="project" value="TreeGrafter"/>
</dbReference>
<keyword evidence="10" id="KW-0934">Plastid</keyword>
<protein>
    <recommendedName>
        <fullName evidence="8">Large ribosomal subunit protein uL18c</fullName>
    </recommendedName>
    <alternativeName>
        <fullName evidence="9">50S ribosomal protein L18, chloroplastic</fullName>
    </alternativeName>
</protein>
<dbReference type="GO" id="GO:0005737">
    <property type="term" value="C:cytoplasm"/>
    <property type="evidence" value="ECO:0007669"/>
    <property type="project" value="UniProtKB-ARBA"/>
</dbReference>
<dbReference type="AlphaFoldDB" id="A0A3S8UVX6"/>
<dbReference type="CDD" id="cd00432">
    <property type="entry name" value="Ribosomal_L18_L5e"/>
    <property type="match status" value="1"/>
</dbReference>
<dbReference type="InterPro" id="IPR005484">
    <property type="entry name" value="Ribosomal_uL18_bac/plant/anim"/>
</dbReference>
<sequence length="102" mass="11791">MNKKNHKKIRLYIFKSNKHIYANIIDDKKKYILTSISTISKENKNTIKSFKNCTNAQIIGTNIGIQLTKLNIKNIIFDKGKNIYHGQIKILADAIRQQGIIF</sequence>
<dbReference type="Gene3D" id="3.30.420.100">
    <property type="match status" value="1"/>
</dbReference>
<dbReference type="InterPro" id="IPR057268">
    <property type="entry name" value="Ribosomal_L18"/>
</dbReference>
<dbReference type="GO" id="GO:0006412">
    <property type="term" value="P:translation"/>
    <property type="evidence" value="ECO:0007669"/>
    <property type="project" value="InterPro"/>
</dbReference>
<evidence type="ECO:0000313" key="10">
    <source>
        <dbReference type="EMBL" id="AZL88001.1"/>
    </source>
</evidence>
<dbReference type="InterPro" id="IPR004389">
    <property type="entry name" value="Ribosomal_uL18_bac-type"/>
</dbReference>
<dbReference type="GO" id="GO:0005840">
    <property type="term" value="C:ribosome"/>
    <property type="evidence" value="ECO:0007669"/>
    <property type="project" value="UniProtKB-KW"/>
</dbReference>
<comment type="similarity">
    <text evidence="2">Belongs to the universal ribosomal protein uL18 family.</text>
</comment>
<gene>
    <name evidence="10" type="primary">rpl18</name>
</gene>
<dbReference type="EMBL" id="MK039118">
    <property type="protein sequence ID" value="AZL88001.1"/>
    <property type="molecule type" value="Genomic_DNA"/>
</dbReference>
<dbReference type="GO" id="GO:1990904">
    <property type="term" value="C:ribonucleoprotein complex"/>
    <property type="evidence" value="ECO:0007669"/>
    <property type="project" value="UniProtKB-KW"/>
</dbReference>
<evidence type="ECO:0000256" key="6">
    <source>
        <dbReference type="ARBA" id="ARBA00022980"/>
    </source>
</evidence>
<keyword evidence="6 10" id="KW-0689">Ribosomal protein</keyword>
<evidence type="ECO:0000256" key="7">
    <source>
        <dbReference type="ARBA" id="ARBA00023274"/>
    </source>
</evidence>
<evidence type="ECO:0000256" key="9">
    <source>
        <dbReference type="ARBA" id="ARBA00035346"/>
    </source>
</evidence>
<evidence type="ECO:0000256" key="5">
    <source>
        <dbReference type="ARBA" id="ARBA00022884"/>
    </source>
</evidence>
<comment type="function">
    <text evidence="1">Binds 5S rRNA, forms part of the central protuberance of the 50S subunit.</text>
</comment>
<dbReference type="PANTHER" id="PTHR12899">
    <property type="entry name" value="39S RIBOSOMAL PROTEIN L18, MITOCHONDRIAL"/>
    <property type="match status" value="1"/>
</dbReference>
<evidence type="ECO:0000256" key="3">
    <source>
        <dbReference type="ARBA" id="ARBA00011505"/>
    </source>
</evidence>
<keyword evidence="4" id="KW-0699">rRNA-binding</keyword>
<dbReference type="Pfam" id="PF00861">
    <property type="entry name" value="Ribosomal_L18p"/>
    <property type="match status" value="1"/>
</dbReference>
<dbReference type="SUPFAM" id="SSF53137">
    <property type="entry name" value="Translational machinery components"/>
    <property type="match status" value="1"/>
</dbReference>
<geneLocation type="plastid" evidence="10"/>
<keyword evidence="5" id="KW-0694">RNA-binding</keyword>
<dbReference type="GO" id="GO:0003735">
    <property type="term" value="F:structural constituent of ribosome"/>
    <property type="evidence" value="ECO:0007669"/>
    <property type="project" value="InterPro"/>
</dbReference>
<dbReference type="PANTHER" id="PTHR12899:SF3">
    <property type="entry name" value="LARGE RIBOSOMAL SUBUNIT PROTEIN UL18M"/>
    <property type="match status" value="1"/>
</dbReference>
<organism evidence="10">
    <name type="scientific">Harveyella mirabilis</name>
    <dbReference type="NCBI Taxonomy" id="282355"/>
    <lineage>
        <taxon>Eukaryota</taxon>
        <taxon>Rhodophyta</taxon>
        <taxon>Florideophyceae</taxon>
        <taxon>Rhodymeniophycidae</taxon>
        <taxon>Gigartinales</taxon>
        <taxon>Choreocolacaceae</taxon>
        <taxon>Harveyella</taxon>
    </lineage>
</organism>
<reference evidence="10" key="1">
    <citation type="journal article" date="2018" name="J. Phycol.">
        <title>Molecular phylogenetics supports a clade of red algal parasites retaining native plastids: taxonomy and terminology revised.</title>
        <authorList>
            <person name="Salomaki E.D."/>
            <person name="Lane C.E."/>
        </authorList>
    </citation>
    <scope>NUCLEOTIDE SEQUENCE</scope>
</reference>
<name>A0A3S8UVX6_9FLOR</name>
<dbReference type="NCBIfam" id="TIGR00060">
    <property type="entry name" value="L18_bact"/>
    <property type="match status" value="1"/>
</dbReference>
<comment type="subunit">
    <text evidence="3">Part of the 50S ribosomal subunit; contacts the 5S rRNA.</text>
</comment>
<evidence type="ECO:0000256" key="8">
    <source>
        <dbReference type="ARBA" id="ARBA00035303"/>
    </source>
</evidence>
<keyword evidence="7" id="KW-0687">Ribonucleoprotein</keyword>
<evidence type="ECO:0000256" key="2">
    <source>
        <dbReference type="ARBA" id="ARBA00007116"/>
    </source>
</evidence>